<evidence type="ECO:0000313" key="11">
    <source>
        <dbReference type="EMBL" id="KAG5589447.1"/>
    </source>
</evidence>
<evidence type="ECO:0000256" key="4">
    <source>
        <dbReference type="ARBA" id="ARBA00022741"/>
    </source>
</evidence>
<name>A0A9J5XPM2_SOLCO</name>
<gene>
    <name evidence="11" type="ORF">H5410_039961</name>
</gene>
<keyword evidence="3 9" id="KW-0436">Ligase</keyword>
<dbReference type="GO" id="GO:0016020">
    <property type="term" value="C:membrane"/>
    <property type="evidence" value="ECO:0007669"/>
    <property type="project" value="TreeGrafter"/>
</dbReference>
<dbReference type="GO" id="GO:0005524">
    <property type="term" value="F:ATP binding"/>
    <property type="evidence" value="ECO:0007669"/>
    <property type="project" value="UniProtKB-KW"/>
</dbReference>
<comment type="function">
    <text evidence="9">Catalyzes the conversion of long-chain fatty acids to their active form acyl-CoAs for both synthesis of cellular lipids, and degradation via beta-oxidation.</text>
</comment>
<evidence type="ECO:0000256" key="3">
    <source>
        <dbReference type="ARBA" id="ARBA00022598"/>
    </source>
</evidence>
<proteinExistence type="inferred from homology"/>
<keyword evidence="5 9" id="KW-0276">Fatty acid metabolism</keyword>
<dbReference type="Proteomes" id="UP000824120">
    <property type="component" value="Chromosome 8"/>
</dbReference>
<dbReference type="InterPro" id="IPR042099">
    <property type="entry name" value="ANL_N_sf"/>
</dbReference>
<evidence type="ECO:0000256" key="5">
    <source>
        <dbReference type="ARBA" id="ARBA00022832"/>
    </source>
</evidence>
<dbReference type="PANTHER" id="PTHR43272">
    <property type="entry name" value="LONG-CHAIN-FATTY-ACID--COA LIGASE"/>
    <property type="match status" value="1"/>
</dbReference>
<dbReference type="EMBL" id="JACXVP010000008">
    <property type="protein sequence ID" value="KAG5589447.1"/>
    <property type="molecule type" value="Genomic_DNA"/>
</dbReference>
<keyword evidence="12" id="KW-1185">Reference proteome</keyword>
<protein>
    <recommendedName>
        <fullName evidence="8 9">Long-chain-fatty-acid--CoA ligase</fullName>
        <ecNumber evidence="8 9">6.2.1.3</ecNumber>
    </recommendedName>
</protein>
<dbReference type="PROSITE" id="PS00455">
    <property type="entry name" value="AMP_BINDING"/>
    <property type="match status" value="1"/>
</dbReference>
<dbReference type="GO" id="GO:0009698">
    <property type="term" value="P:phenylpropanoid metabolic process"/>
    <property type="evidence" value="ECO:0007669"/>
    <property type="project" value="UniProtKB-KW"/>
</dbReference>
<dbReference type="CDD" id="cd05927">
    <property type="entry name" value="LC-FACS_euk"/>
    <property type="match status" value="1"/>
</dbReference>
<dbReference type="GO" id="GO:0004467">
    <property type="term" value="F:long-chain fatty acid-CoA ligase activity"/>
    <property type="evidence" value="ECO:0007669"/>
    <property type="project" value="UniProtKB-EC"/>
</dbReference>
<dbReference type="GO" id="GO:0005783">
    <property type="term" value="C:endoplasmic reticulum"/>
    <property type="evidence" value="ECO:0007669"/>
    <property type="project" value="TreeGrafter"/>
</dbReference>
<organism evidence="11 12">
    <name type="scientific">Solanum commersonii</name>
    <name type="common">Commerson's wild potato</name>
    <name type="synonym">Commerson's nightshade</name>
    <dbReference type="NCBI Taxonomy" id="4109"/>
    <lineage>
        <taxon>Eukaryota</taxon>
        <taxon>Viridiplantae</taxon>
        <taxon>Streptophyta</taxon>
        <taxon>Embryophyta</taxon>
        <taxon>Tracheophyta</taxon>
        <taxon>Spermatophyta</taxon>
        <taxon>Magnoliopsida</taxon>
        <taxon>eudicotyledons</taxon>
        <taxon>Gunneridae</taxon>
        <taxon>Pentapetalae</taxon>
        <taxon>asterids</taxon>
        <taxon>lamiids</taxon>
        <taxon>Solanales</taxon>
        <taxon>Solanaceae</taxon>
        <taxon>Solanoideae</taxon>
        <taxon>Solaneae</taxon>
        <taxon>Solanum</taxon>
    </lineage>
</organism>
<evidence type="ECO:0000256" key="1">
    <source>
        <dbReference type="ARBA" id="ARBA00004930"/>
    </source>
</evidence>
<dbReference type="Gene3D" id="3.40.50.12780">
    <property type="entry name" value="N-terminal domain of ligase-like"/>
    <property type="match status" value="1"/>
</dbReference>
<dbReference type="Pfam" id="PF00501">
    <property type="entry name" value="AMP-binding"/>
    <property type="match status" value="1"/>
</dbReference>
<dbReference type="EC" id="6.2.1.3" evidence="8 9"/>
<keyword evidence="4 9" id="KW-0547">Nucleotide-binding</keyword>
<comment type="caution">
    <text evidence="11">The sequence shown here is derived from an EMBL/GenBank/DDBJ whole genome shotgun (WGS) entry which is preliminary data.</text>
</comment>
<sequence length="650" mass="72436">MAEKFIIEVEPAKPAKDGKPSVGPAYRSKFAKDGFPQPIEGLDSCWDIFRLSVEKYPNNRMLGHRKLVDGKPGKYVWKTYKEVYDIVIKVGNSIRNCGVEKGGKCGIFGANCAEWIISMEACNAHGLYCVPLYDTLGTGAVEFIISHAEVAIAFVEEKKVPELLKTFPNAAKYLKTVVSFGEVTPQQKDEIEKFGVSLYSWDEFLQVGSKNQYDLPLKEKNDICTIMYTSGTTGEPKGVMISNNSIVTLIAGVKRFLESVNEALTMNDVYLSYLPLAHIFDRAIEECFIRHGASIGFWRGDVKLLTEDLGELRPTVFCAVPRVLDRIYSGLQQKISSGGRLRSTLFNIAYARKLQYLKDGCKYHEASPISDKVVFSKVRDGLGGKVRLILSGAAPLSSHVEAFLRVVACAHVLQGYGLTETCAGTFVSLPNQFDMLGTVGPPVPNVDVCLVSVPEMEYDALSSTPRGEICVRGDTVFSGYYKREDLTKEVLIDGWFHTGDIGEWQPNGSLKIIDRMKNIFKLSQGEYVAVENLENVFGNNLVIDSVWVYGSSFESFLVAVVNPSKQQVEKWAKQNGLSGDFNSLCENSKVKEHILGEITKAGKEKKLKGFEFIKALHLDPVPFDMERDLLTPTFKKKRPQLLKYYKVNSL</sequence>
<reference evidence="11 12" key="1">
    <citation type="submission" date="2020-09" db="EMBL/GenBank/DDBJ databases">
        <title>De no assembly of potato wild relative species, Solanum commersonii.</title>
        <authorList>
            <person name="Cho K."/>
        </authorList>
    </citation>
    <scope>NUCLEOTIDE SEQUENCE [LARGE SCALE GENOMIC DNA]</scope>
    <source>
        <strain evidence="11">LZ3.2</strain>
        <tissue evidence="11">Leaf</tissue>
    </source>
</reference>
<keyword evidence="9" id="KW-0443">Lipid metabolism</keyword>
<evidence type="ECO:0000256" key="2">
    <source>
        <dbReference type="ARBA" id="ARBA00006432"/>
    </source>
</evidence>
<accession>A0A9J5XPM2</accession>
<evidence type="ECO:0000256" key="8">
    <source>
        <dbReference type="ARBA" id="ARBA00026121"/>
    </source>
</evidence>
<dbReference type="AlphaFoldDB" id="A0A9J5XPM2"/>
<dbReference type="InterPro" id="IPR020845">
    <property type="entry name" value="AMP-binding_CS"/>
</dbReference>
<dbReference type="PANTHER" id="PTHR43272:SF58">
    <property type="entry name" value="LONG-CHAIN-FATTY-ACID--COA LIGASE"/>
    <property type="match status" value="1"/>
</dbReference>
<dbReference type="OrthoDB" id="1700726at2759"/>
<dbReference type="SUPFAM" id="SSF56801">
    <property type="entry name" value="Acetyl-CoA synthetase-like"/>
    <property type="match status" value="1"/>
</dbReference>
<comment type="pathway">
    <text evidence="1">Phytoalexin biosynthesis; 3,4',5-trihydroxystilbene biosynthesis; 3,4',5-trihydroxystilbene from trans-4-coumarate: step 1/2.</text>
</comment>
<feature type="domain" description="AMP-dependent synthetase/ligase" evidence="10">
    <location>
        <begin position="63"/>
        <end position="481"/>
    </location>
</feature>
<dbReference type="InterPro" id="IPR000873">
    <property type="entry name" value="AMP-dep_synth/lig_dom"/>
</dbReference>
<comment type="catalytic activity">
    <reaction evidence="9">
        <text>a long-chain fatty acid + ATP + CoA = a long-chain fatty acyl-CoA + AMP + diphosphate</text>
        <dbReference type="Rhea" id="RHEA:15421"/>
        <dbReference type="ChEBI" id="CHEBI:30616"/>
        <dbReference type="ChEBI" id="CHEBI:33019"/>
        <dbReference type="ChEBI" id="CHEBI:57287"/>
        <dbReference type="ChEBI" id="CHEBI:57560"/>
        <dbReference type="ChEBI" id="CHEBI:83139"/>
        <dbReference type="ChEBI" id="CHEBI:456215"/>
        <dbReference type="EC" id="6.2.1.3"/>
    </reaction>
</comment>
<dbReference type="InterPro" id="IPR045311">
    <property type="entry name" value="LC-FACS_euk"/>
</dbReference>
<evidence type="ECO:0000259" key="10">
    <source>
        <dbReference type="Pfam" id="PF00501"/>
    </source>
</evidence>
<keyword evidence="6 9" id="KW-0067">ATP-binding</keyword>
<evidence type="ECO:0000313" key="12">
    <source>
        <dbReference type="Proteomes" id="UP000824120"/>
    </source>
</evidence>
<evidence type="ECO:0000256" key="9">
    <source>
        <dbReference type="RuleBase" id="RU369030"/>
    </source>
</evidence>
<evidence type="ECO:0000256" key="6">
    <source>
        <dbReference type="ARBA" id="ARBA00022840"/>
    </source>
</evidence>
<evidence type="ECO:0000256" key="7">
    <source>
        <dbReference type="ARBA" id="ARBA00023051"/>
    </source>
</evidence>
<comment type="similarity">
    <text evidence="2 9">Belongs to the ATP-dependent AMP-binding enzyme family.</text>
</comment>
<keyword evidence="7" id="KW-0587">Phenylpropanoid metabolism</keyword>